<dbReference type="Proteomes" id="UP001219355">
    <property type="component" value="Chromosome 1"/>
</dbReference>
<feature type="domain" description="Aminoglycoside phosphotransferase" evidence="1">
    <location>
        <begin position="90"/>
        <end position="246"/>
    </location>
</feature>
<evidence type="ECO:0000313" key="3">
    <source>
        <dbReference type="Proteomes" id="UP001219355"/>
    </source>
</evidence>
<dbReference type="InterPro" id="IPR002575">
    <property type="entry name" value="Aminoglycoside_PTrfase"/>
</dbReference>
<gene>
    <name evidence="2" type="ORF">PRK78_002353</name>
</gene>
<proteinExistence type="predicted"/>
<dbReference type="InterPro" id="IPR051678">
    <property type="entry name" value="AGP_Transferase"/>
</dbReference>
<dbReference type="Pfam" id="PF01636">
    <property type="entry name" value="APH"/>
    <property type="match status" value="1"/>
</dbReference>
<dbReference type="InterPro" id="IPR011009">
    <property type="entry name" value="Kinase-like_dom_sf"/>
</dbReference>
<dbReference type="EMBL" id="CP120627">
    <property type="protein sequence ID" value="WEW56896.1"/>
    <property type="molecule type" value="Genomic_DNA"/>
</dbReference>
<dbReference type="PANTHER" id="PTHR21310:SF15">
    <property type="entry name" value="AMINOGLYCOSIDE PHOSPHOTRANSFERASE DOMAIN-CONTAINING PROTEIN"/>
    <property type="match status" value="1"/>
</dbReference>
<dbReference type="Gene3D" id="3.90.1200.10">
    <property type="match status" value="1"/>
</dbReference>
<evidence type="ECO:0000259" key="1">
    <source>
        <dbReference type="Pfam" id="PF01636"/>
    </source>
</evidence>
<protein>
    <recommendedName>
        <fullName evidence="1">Aminoglycoside phosphotransferase domain-containing protein</fullName>
    </recommendedName>
</protein>
<keyword evidence="3" id="KW-1185">Reference proteome</keyword>
<dbReference type="CDD" id="cd05120">
    <property type="entry name" value="APH_ChoK_like"/>
    <property type="match status" value="1"/>
</dbReference>
<organism evidence="2 3">
    <name type="scientific">Emydomyces testavorans</name>
    <dbReference type="NCBI Taxonomy" id="2070801"/>
    <lineage>
        <taxon>Eukaryota</taxon>
        <taxon>Fungi</taxon>
        <taxon>Dikarya</taxon>
        <taxon>Ascomycota</taxon>
        <taxon>Pezizomycotina</taxon>
        <taxon>Eurotiomycetes</taxon>
        <taxon>Eurotiomycetidae</taxon>
        <taxon>Onygenales</taxon>
        <taxon>Nannizziopsiaceae</taxon>
        <taxon>Emydomyces</taxon>
    </lineage>
</organism>
<reference evidence="2" key="1">
    <citation type="submission" date="2023-03" db="EMBL/GenBank/DDBJ databases">
        <title>Emydomyces testavorans Genome Sequence.</title>
        <authorList>
            <person name="Hoyer L."/>
        </authorList>
    </citation>
    <scope>NUCLEOTIDE SEQUENCE</scope>
    <source>
        <strain evidence="2">16-2883</strain>
    </source>
</reference>
<dbReference type="PANTHER" id="PTHR21310">
    <property type="entry name" value="AMINOGLYCOSIDE PHOSPHOTRANSFERASE-RELATED-RELATED"/>
    <property type="match status" value="1"/>
</dbReference>
<sequence length="294" mass="34287">MASKEDKNEKQPQGVLHYTFFSTILVPSSREIISSSIDFPEVDDDDNQTEYEENTWHRRISIKKHTVVKRHVNKSELVQRVDGTVLYPYWAQERLRNEAATLSVIAEKTTIPVPKYRLYMENGVLHLETIRITNGIIMKDLEKDARQAAIAAVETQMQNDILPQLRSLRRRYIGSVDADLPVFPPQRVYGPDRRSWKRVTSDTDEFVLCHNDLSPQNILVDPHDNFRIVGIIDWEFAGFFPSYFELPLWRAVDRLALRKHYDDAEERELAFFGLKSEDLRNCIADVSPWDEPKL</sequence>
<dbReference type="SUPFAM" id="SSF56112">
    <property type="entry name" value="Protein kinase-like (PK-like)"/>
    <property type="match status" value="1"/>
</dbReference>
<dbReference type="AlphaFoldDB" id="A0AAF0DE10"/>
<name>A0AAF0DE10_9EURO</name>
<evidence type="ECO:0000313" key="2">
    <source>
        <dbReference type="EMBL" id="WEW56896.1"/>
    </source>
</evidence>
<accession>A0AAF0DE10</accession>